<evidence type="ECO:0000313" key="12">
    <source>
        <dbReference type="Proteomes" id="UP000007797"/>
    </source>
</evidence>
<dbReference type="OMA" id="AQEGAMS"/>
<dbReference type="STRING" id="1054147.F4PQN2"/>
<dbReference type="GeneID" id="14874091"/>
<evidence type="ECO:0000256" key="1">
    <source>
        <dbReference type="ARBA" id="ARBA00004123"/>
    </source>
</evidence>
<keyword evidence="7" id="KW-0539">Nucleus</keyword>
<dbReference type="Gene3D" id="1.25.10.10">
    <property type="entry name" value="Leucine-rich Repeat Variant"/>
    <property type="match status" value="1"/>
</dbReference>
<keyword evidence="12" id="KW-1185">Reference proteome</keyword>
<keyword evidence="3" id="KW-0813">Transport</keyword>
<evidence type="ECO:0000256" key="6">
    <source>
        <dbReference type="ARBA" id="ARBA00022927"/>
    </source>
</evidence>
<gene>
    <name evidence="11" type="primary">tnpo</name>
    <name evidence="11" type="ORF">DFA_01074</name>
</gene>
<dbReference type="FunFam" id="1.25.10.10:FF:000028">
    <property type="entry name" value="Transportin-1 isoform 1"/>
    <property type="match status" value="1"/>
</dbReference>
<evidence type="ECO:0000256" key="9">
    <source>
        <dbReference type="SAM" id="MobiDB-lite"/>
    </source>
</evidence>
<dbReference type="InterPro" id="IPR011989">
    <property type="entry name" value="ARM-like"/>
</dbReference>
<dbReference type="AlphaFoldDB" id="F4PQN2"/>
<dbReference type="Pfam" id="PF03810">
    <property type="entry name" value="IBN_N"/>
    <property type="match status" value="1"/>
</dbReference>
<dbReference type="SUPFAM" id="SSF48371">
    <property type="entry name" value="ARM repeat"/>
    <property type="match status" value="1"/>
</dbReference>
<protein>
    <submittedName>
        <fullName evidence="11">Transportin</fullName>
    </submittedName>
</protein>
<keyword evidence="5" id="KW-0677">Repeat</keyword>
<sequence length="901" mass="101749">MGDQWAPNEEGLRQLVAILQKTNSGNQEDQNKVRNDLNGFHRIPDYNNYLTFIFAKLPQLEDYVRNCAGLLLKQNIKSYFPAMPRAVQDYIKREVLPVLADPKQNVRHTVANIVTNLIGKSSFAEWQNLLPDLIGGLDSQDPHVVEGALYTLSLLCEDFTDQLDSSEIGRPLNQLIPKLLGFFTSPNPMFRRKAISSLYFFIPRMPGALLINMDKYLQGIFSLTSDESPDVRVKVCRSLVSLVEIRMDFLMPHIHDIIKFMLHATRDQDDEVALEACEFWTSIAQTQNCRPLLREYLPTLVPLLLNCMVYSPEEYEMLDHGEDASVPDRPQDIKPFFANSNVHGGTAGGSGGGDSGGENPEEDYDDDDDDWGEEESWSIRKSSAYALDTLSFIFDNDEFLKVALPTIEQKMSASNEWIVRESSILALGAIAEGCLKGLAPHLHNVVPYLINTLNDEKPLVRSITCWAISRYSSWIVNEGGPQLLQPLIINLLHRILDNNKRVQEAACSAFATIEEDADQSLAPFLPNILTTFVQAFKKYQAKNLLILYDAISTLAKVVGRDLNRPEYVQILIPPLLERFNLLEDNNKALLPLLQCLNPICAAIGMGLKDLLLIFYNRAINIIKKTITDQMLYDQSPETIDAPDREFLVTSLDLISGLAGGIGTSIESLVEPSKLPEILLECMKSREPDVRQSSFALLGDLSRICIVHFQNKITEYIPILMNNLFPDCIPVCNNACWAIGEIAIRLPLIVKPYVPNILQALIPIMKNTKNNKNILENTAITIGRLGLVDAEKCADRIDEYIQCWCMAMRSKMDDSEKDSAFRGMWMIILANPNGALKSLVYICDAIASWGERIEPDLNDAFQKILHIFKENIGPHWPQFYSQFPDQLRVILNQRYHLEDKKN</sequence>
<feature type="compositionally biased region" description="Gly residues" evidence="9">
    <location>
        <begin position="345"/>
        <end position="356"/>
    </location>
</feature>
<evidence type="ECO:0000256" key="2">
    <source>
        <dbReference type="ARBA" id="ARBA00004496"/>
    </source>
</evidence>
<feature type="compositionally biased region" description="Acidic residues" evidence="9">
    <location>
        <begin position="359"/>
        <end position="375"/>
    </location>
</feature>
<evidence type="ECO:0000256" key="4">
    <source>
        <dbReference type="ARBA" id="ARBA00022490"/>
    </source>
</evidence>
<dbReference type="Pfam" id="PF13513">
    <property type="entry name" value="HEAT_EZ"/>
    <property type="match status" value="2"/>
</dbReference>
<dbReference type="PANTHER" id="PTHR10527">
    <property type="entry name" value="IMPORTIN BETA"/>
    <property type="match status" value="1"/>
</dbReference>
<dbReference type="InterPro" id="IPR001494">
    <property type="entry name" value="Importin-beta_N"/>
</dbReference>
<dbReference type="RefSeq" id="XP_004359049.1">
    <property type="nucleotide sequence ID" value="XM_004358992.1"/>
</dbReference>
<evidence type="ECO:0000256" key="8">
    <source>
        <dbReference type="ARBA" id="ARBA00038423"/>
    </source>
</evidence>
<dbReference type="GO" id="GO:0006606">
    <property type="term" value="P:protein import into nucleus"/>
    <property type="evidence" value="ECO:0007669"/>
    <property type="project" value="InterPro"/>
</dbReference>
<dbReference type="InterPro" id="IPR016024">
    <property type="entry name" value="ARM-type_fold"/>
</dbReference>
<evidence type="ECO:0000259" key="10">
    <source>
        <dbReference type="Pfam" id="PF03810"/>
    </source>
</evidence>
<dbReference type="GO" id="GO:0031981">
    <property type="term" value="C:nuclear lumen"/>
    <property type="evidence" value="ECO:0007669"/>
    <property type="project" value="UniProtKB-ARBA"/>
</dbReference>
<feature type="domain" description="Importin N-terminal" evidence="10">
    <location>
        <begin position="35"/>
        <end position="100"/>
    </location>
</feature>
<evidence type="ECO:0000313" key="11">
    <source>
        <dbReference type="EMBL" id="EGG21199.1"/>
    </source>
</evidence>
<dbReference type="InterPro" id="IPR040122">
    <property type="entry name" value="Importin_beta"/>
</dbReference>
<name>F4PQN2_CACFS</name>
<organism evidence="11 12">
    <name type="scientific">Cavenderia fasciculata</name>
    <name type="common">Slime mold</name>
    <name type="synonym">Dictyostelium fasciculatum</name>
    <dbReference type="NCBI Taxonomy" id="261658"/>
    <lineage>
        <taxon>Eukaryota</taxon>
        <taxon>Amoebozoa</taxon>
        <taxon>Evosea</taxon>
        <taxon>Eumycetozoa</taxon>
        <taxon>Dictyostelia</taxon>
        <taxon>Acytosteliales</taxon>
        <taxon>Cavenderiaceae</taxon>
        <taxon>Cavenderia</taxon>
    </lineage>
</organism>
<reference evidence="12" key="1">
    <citation type="journal article" date="2011" name="Genome Res.">
        <title>Phylogeny-wide analysis of social amoeba genomes highlights ancient origins for complex intercellular communication.</title>
        <authorList>
            <person name="Heidel A.J."/>
            <person name="Lawal H.M."/>
            <person name="Felder M."/>
            <person name="Schilde C."/>
            <person name="Helps N.R."/>
            <person name="Tunggal B."/>
            <person name="Rivero F."/>
            <person name="John U."/>
            <person name="Schleicher M."/>
            <person name="Eichinger L."/>
            <person name="Platzer M."/>
            <person name="Noegel A.A."/>
            <person name="Schaap P."/>
            <person name="Gloeckner G."/>
        </authorList>
    </citation>
    <scope>NUCLEOTIDE SEQUENCE [LARGE SCALE GENOMIC DNA]</scope>
    <source>
        <strain evidence="12">SH3</strain>
    </source>
</reference>
<accession>F4PQN2</accession>
<evidence type="ECO:0000256" key="3">
    <source>
        <dbReference type="ARBA" id="ARBA00022448"/>
    </source>
</evidence>
<dbReference type="Proteomes" id="UP000007797">
    <property type="component" value="Unassembled WGS sequence"/>
</dbReference>
<comment type="subcellular location">
    <subcellularLocation>
        <location evidence="2">Cytoplasm</location>
    </subcellularLocation>
    <subcellularLocation>
        <location evidence="1">Nucleus</location>
    </subcellularLocation>
</comment>
<keyword evidence="6" id="KW-0653">Protein transport</keyword>
<evidence type="ECO:0000256" key="5">
    <source>
        <dbReference type="ARBA" id="ARBA00022737"/>
    </source>
</evidence>
<evidence type="ECO:0000256" key="7">
    <source>
        <dbReference type="ARBA" id="ARBA00023242"/>
    </source>
</evidence>
<dbReference type="KEGG" id="dfa:DFA_01074"/>
<dbReference type="EMBL" id="GL883010">
    <property type="protein sequence ID" value="EGG21199.1"/>
    <property type="molecule type" value="Genomic_DNA"/>
</dbReference>
<comment type="similarity">
    <text evidence="8">Belongs to the importin beta family. Importin beta-2 subfamily.</text>
</comment>
<keyword evidence="4" id="KW-0963">Cytoplasm</keyword>
<feature type="region of interest" description="Disordered" evidence="9">
    <location>
        <begin position="344"/>
        <end position="375"/>
    </location>
</feature>
<dbReference type="GO" id="GO:0005737">
    <property type="term" value="C:cytoplasm"/>
    <property type="evidence" value="ECO:0007669"/>
    <property type="project" value="UniProtKB-SubCell"/>
</dbReference>
<dbReference type="OrthoDB" id="951172at2759"/>
<proteinExistence type="inferred from homology"/>
<dbReference type="GO" id="GO:0031267">
    <property type="term" value="F:small GTPase binding"/>
    <property type="evidence" value="ECO:0007669"/>
    <property type="project" value="InterPro"/>
</dbReference>